<keyword evidence="4" id="KW-1185">Reference proteome</keyword>
<dbReference type="RefSeq" id="WP_264775311.1">
    <property type="nucleotide sequence ID" value="NZ_AP026560.1"/>
</dbReference>
<evidence type="ECO:0000256" key="1">
    <source>
        <dbReference type="SAM" id="MobiDB-lite"/>
    </source>
</evidence>
<evidence type="ECO:0000256" key="2">
    <source>
        <dbReference type="SAM" id="Phobius"/>
    </source>
</evidence>
<evidence type="ECO:0000313" key="3">
    <source>
        <dbReference type="EMBL" id="BDP42624.1"/>
    </source>
</evidence>
<keyword evidence="2" id="KW-0472">Membrane</keyword>
<feature type="transmembrane region" description="Helical" evidence="2">
    <location>
        <begin position="49"/>
        <end position="71"/>
    </location>
</feature>
<accession>A0ABN6RIX1</accession>
<keyword evidence="2" id="KW-1133">Transmembrane helix</keyword>
<sequence length="96" mass="10412">MGKPSERGRPPGPHVPRAGRGAVWRGLRRDRAALLGRDLLSRLICGARASLIVGVVANSVAVVIGVLWHGLVGKLVMRFTNVMVEERTRYGTANCR</sequence>
<evidence type="ECO:0000313" key="4">
    <source>
        <dbReference type="Proteomes" id="UP001064971"/>
    </source>
</evidence>
<gene>
    <name evidence="3" type="ORF">DAETH_25930</name>
</gene>
<dbReference type="Proteomes" id="UP001064971">
    <property type="component" value="Chromosome"/>
</dbReference>
<name>A0ABN6RIX1_9DEIO</name>
<reference evidence="3" key="1">
    <citation type="submission" date="2022-07" db="EMBL/GenBank/DDBJ databases">
        <title>Complete Genome Sequence of the Radioresistant Bacterium Deinococcus aetherius ST0316, Isolated from the Air Dust collected in Lower Stratosphere above Japan.</title>
        <authorList>
            <person name="Satoh K."/>
            <person name="Hagiwara K."/>
            <person name="Katsumata K."/>
            <person name="Kubo A."/>
            <person name="Yokobori S."/>
            <person name="Yamagishi A."/>
            <person name="Oono Y."/>
            <person name="Narumi I."/>
        </authorList>
    </citation>
    <scope>NUCLEOTIDE SEQUENCE</scope>
    <source>
        <strain evidence="3">ST0316</strain>
    </source>
</reference>
<organism evidence="3 4">
    <name type="scientific">Deinococcus aetherius</name>
    <dbReference type="NCBI Taxonomy" id="200252"/>
    <lineage>
        <taxon>Bacteria</taxon>
        <taxon>Thermotogati</taxon>
        <taxon>Deinococcota</taxon>
        <taxon>Deinococci</taxon>
        <taxon>Deinococcales</taxon>
        <taxon>Deinococcaceae</taxon>
        <taxon>Deinococcus</taxon>
    </lineage>
</organism>
<protein>
    <submittedName>
        <fullName evidence="3">Uncharacterized protein</fullName>
    </submittedName>
</protein>
<feature type="region of interest" description="Disordered" evidence="1">
    <location>
        <begin position="1"/>
        <end position="20"/>
    </location>
</feature>
<keyword evidence="2" id="KW-0812">Transmembrane</keyword>
<dbReference type="EMBL" id="AP026560">
    <property type="protein sequence ID" value="BDP42624.1"/>
    <property type="molecule type" value="Genomic_DNA"/>
</dbReference>
<proteinExistence type="predicted"/>